<evidence type="ECO:0000313" key="2">
    <source>
        <dbReference type="Ensembl" id="ENSOABP00000054848.1"/>
    </source>
</evidence>
<feature type="region of interest" description="Disordered" evidence="1">
    <location>
        <begin position="112"/>
        <end position="139"/>
    </location>
</feature>
<feature type="region of interest" description="Disordered" evidence="1">
    <location>
        <begin position="1"/>
        <end position="32"/>
    </location>
</feature>
<reference evidence="2" key="2">
    <citation type="submission" date="2025-09" db="UniProtKB">
        <authorList>
            <consortium name="Ensembl"/>
        </authorList>
    </citation>
    <scope>IDENTIFICATION</scope>
</reference>
<name>A0A668VVQ8_OREAU</name>
<evidence type="ECO:0000256" key="1">
    <source>
        <dbReference type="SAM" id="MobiDB-lite"/>
    </source>
</evidence>
<sequence>MLRNIESRSDCEEEMGRNSRPLQNGKGKAEHKRERVLLRHPSVQTTCSGSYWCTVVCTLVRLCKEVHQQREGESKGEVCSVETAMWDFSGQILEAGVWTKLQIFQPGMCTVPGRLPTTERGRKRKRVRQTERGRERKEE</sequence>
<protein>
    <submittedName>
        <fullName evidence="2">Uncharacterized protein</fullName>
    </submittedName>
</protein>
<dbReference type="Ensembl" id="ENSOABT00000056232.2">
    <property type="protein sequence ID" value="ENSOABP00000054848.1"/>
    <property type="gene ID" value="ENSOABG00000024188.2"/>
</dbReference>
<feature type="compositionally biased region" description="Basic and acidic residues" evidence="1">
    <location>
        <begin position="128"/>
        <end position="139"/>
    </location>
</feature>
<keyword evidence="3" id="KW-1185">Reference proteome</keyword>
<proteinExistence type="predicted"/>
<dbReference type="AlphaFoldDB" id="A0A668VVQ8"/>
<accession>A0A668VVQ8</accession>
<evidence type="ECO:0000313" key="3">
    <source>
        <dbReference type="Proteomes" id="UP000472276"/>
    </source>
</evidence>
<organism evidence="2 3">
    <name type="scientific">Oreochromis aureus</name>
    <name type="common">Israeli tilapia</name>
    <name type="synonym">Chromis aureus</name>
    <dbReference type="NCBI Taxonomy" id="47969"/>
    <lineage>
        <taxon>Eukaryota</taxon>
        <taxon>Metazoa</taxon>
        <taxon>Chordata</taxon>
        <taxon>Craniata</taxon>
        <taxon>Vertebrata</taxon>
        <taxon>Euteleostomi</taxon>
        <taxon>Actinopterygii</taxon>
        <taxon>Neopterygii</taxon>
        <taxon>Teleostei</taxon>
        <taxon>Neoteleostei</taxon>
        <taxon>Acanthomorphata</taxon>
        <taxon>Ovalentaria</taxon>
        <taxon>Cichlomorphae</taxon>
        <taxon>Cichliformes</taxon>
        <taxon>Cichlidae</taxon>
        <taxon>African cichlids</taxon>
        <taxon>Pseudocrenilabrinae</taxon>
        <taxon>Oreochromini</taxon>
        <taxon>Oreochromis</taxon>
    </lineage>
</organism>
<dbReference type="Proteomes" id="UP000472276">
    <property type="component" value="Unassembled WGS sequence"/>
</dbReference>
<feature type="compositionally biased region" description="Basic and acidic residues" evidence="1">
    <location>
        <begin position="1"/>
        <end position="17"/>
    </location>
</feature>
<reference evidence="2" key="1">
    <citation type="submission" date="2025-08" db="UniProtKB">
        <authorList>
            <consortium name="Ensembl"/>
        </authorList>
    </citation>
    <scope>IDENTIFICATION</scope>
</reference>